<dbReference type="Pfam" id="PF14432">
    <property type="entry name" value="DYW_deaminase"/>
    <property type="match status" value="1"/>
</dbReference>
<protein>
    <submittedName>
        <fullName evidence="4">Pentatricopeptide repeat</fullName>
    </submittedName>
</protein>
<dbReference type="NCBIfam" id="TIGR00756">
    <property type="entry name" value="PPR"/>
    <property type="match status" value="4"/>
</dbReference>
<sequence length="644" mass="72147">MMMNAKQRCISLLKDCKTLQNIKKIQAIATKTSLLNDPFISGKLILLSAISISDALQYACNLFLEIPSPDIFTYNTLIRGLSESNSPQQSLLTYIEMRRKTILQPDSFSFAFILKAAANYKSLDGGIQLHCQSLVHGLDNHLFVRTTIVSMYAECGCISSARKAFDELSQPNVVAWNAIVTACFRCGDLKGAEVLFGRMPFRDLTSWNIMLAGYMKAGEVEPAKRIFAEMSAKDEVSWSTMIVGIAHNGRLDEAFEYFRELNSAGMRPNEVSLTGVLWACAQAGAFEFGKVLHGYIEKAGFGMMVSVSNTLLDTYSRCGNVQMAHLVFDWMIINKNIVSWTSMMASFAMHGLGKEAVQLFHNMESSGVIPDGITFICILYACSHAGLLKEGIGFFHKMQATYGIEPSIEHYGCMVDLYGRSGLLRKAFEFVIEMPIEPNDIIWRTLLGACSIHGDVTLAEQVKERLSELDPTNPSDHVLLSNIYAVAGKWRDVVSVRRSMTDQNIKKSPGWSMIEVDKIMYNFVVGEGSNGVTKEAQEKLMEIMSRIRIEGGYIPEVGSVLRDIEEEEKENAVSLHSEKLAVAFGISRLCRGSVIRVVKNLRVCRDCHVVMKLISKVYKWKIVLRDRSRFHSFHEGQCSCQDFW</sequence>
<evidence type="ECO:0000259" key="3">
    <source>
        <dbReference type="Pfam" id="PF14432"/>
    </source>
</evidence>
<dbReference type="PROSITE" id="PS51375">
    <property type="entry name" value="PPR"/>
    <property type="match status" value="5"/>
</dbReference>
<dbReference type="PANTHER" id="PTHR47926:SF411">
    <property type="entry name" value="PENTATRICOPEPTIDE REPEAT-CONTAINING PROTEIN"/>
    <property type="match status" value="1"/>
</dbReference>
<dbReference type="InterPro" id="IPR032867">
    <property type="entry name" value="DYW_dom"/>
</dbReference>
<dbReference type="GO" id="GO:0009451">
    <property type="term" value="P:RNA modification"/>
    <property type="evidence" value="ECO:0007669"/>
    <property type="project" value="InterPro"/>
</dbReference>
<feature type="repeat" description="PPR" evidence="2">
    <location>
        <begin position="336"/>
        <end position="370"/>
    </location>
</feature>
<gene>
    <name evidence="4" type="ORF">FRX31_028119</name>
</gene>
<dbReference type="InterPro" id="IPR046848">
    <property type="entry name" value="E_motif"/>
</dbReference>
<keyword evidence="1" id="KW-0677">Repeat</keyword>
<dbReference type="Pfam" id="PF13041">
    <property type="entry name" value="PPR_2"/>
    <property type="match status" value="2"/>
</dbReference>
<dbReference type="InterPro" id="IPR002885">
    <property type="entry name" value="PPR_rpt"/>
</dbReference>
<dbReference type="AlphaFoldDB" id="A0A7J6VB29"/>
<evidence type="ECO:0000313" key="4">
    <source>
        <dbReference type="EMBL" id="KAF5182294.1"/>
    </source>
</evidence>
<dbReference type="FunFam" id="1.25.40.10:FF:001093">
    <property type="entry name" value="Pentatricopeptide repeat-containing protein At2g34400"/>
    <property type="match status" value="1"/>
</dbReference>
<feature type="repeat" description="PPR" evidence="2">
    <location>
        <begin position="172"/>
        <end position="202"/>
    </location>
</feature>
<name>A0A7J6VB29_THATH</name>
<dbReference type="InterPro" id="IPR011990">
    <property type="entry name" value="TPR-like_helical_dom_sf"/>
</dbReference>
<evidence type="ECO:0000256" key="2">
    <source>
        <dbReference type="PROSITE-ProRule" id="PRU00708"/>
    </source>
</evidence>
<dbReference type="PANTHER" id="PTHR47926">
    <property type="entry name" value="PENTATRICOPEPTIDE REPEAT-CONTAINING PROTEIN"/>
    <property type="match status" value="1"/>
</dbReference>
<evidence type="ECO:0000256" key="1">
    <source>
        <dbReference type="ARBA" id="ARBA00022737"/>
    </source>
</evidence>
<feature type="repeat" description="PPR" evidence="2">
    <location>
        <begin position="70"/>
        <end position="104"/>
    </location>
</feature>
<feature type="domain" description="DYW" evidence="3">
    <location>
        <begin position="552"/>
        <end position="644"/>
    </location>
</feature>
<dbReference type="Gene3D" id="1.25.40.10">
    <property type="entry name" value="Tetratricopeptide repeat domain"/>
    <property type="match status" value="4"/>
</dbReference>
<feature type="repeat" description="PPR" evidence="2">
    <location>
        <begin position="203"/>
        <end position="233"/>
    </location>
</feature>
<comment type="caution">
    <text evidence="4">The sequence shown here is derived from an EMBL/GenBank/DDBJ whole genome shotgun (WGS) entry which is preliminary data.</text>
</comment>
<dbReference type="GO" id="GO:0003723">
    <property type="term" value="F:RNA binding"/>
    <property type="evidence" value="ECO:0007669"/>
    <property type="project" value="InterPro"/>
</dbReference>
<dbReference type="Proteomes" id="UP000554482">
    <property type="component" value="Unassembled WGS sequence"/>
</dbReference>
<proteinExistence type="predicted"/>
<evidence type="ECO:0000313" key="5">
    <source>
        <dbReference type="Proteomes" id="UP000554482"/>
    </source>
</evidence>
<dbReference type="OrthoDB" id="2122657at2759"/>
<dbReference type="Pfam" id="PF20431">
    <property type="entry name" value="E_motif"/>
    <property type="match status" value="1"/>
</dbReference>
<reference evidence="4 5" key="1">
    <citation type="submission" date="2020-06" db="EMBL/GenBank/DDBJ databases">
        <title>Transcriptomic and genomic resources for Thalictrum thalictroides and T. hernandezii: Facilitating candidate gene discovery in an emerging model plant lineage.</title>
        <authorList>
            <person name="Arias T."/>
            <person name="Riano-Pachon D.M."/>
            <person name="Di Stilio V.S."/>
        </authorList>
    </citation>
    <scope>NUCLEOTIDE SEQUENCE [LARGE SCALE GENOMIC DNA]</scope>
    <source>
        <strain evidence="5">cv. WT478/WT964</strain>
        <tissue evidence="4">Leaves</tissue>
    </source>
</reference>
<dbReference type="EMBL" id="JABWDY010034930">
    <property type="protein sequence ID" value="KAF5182294.1"/>
    <property type="molecule type" value="Genomic_DNA"/>
</dbReference>
<feature type="repeat" description="PPR" evidence="2">
    <location>
        <begin position="234"/>
        <end position="268"/>
    </location>
</feature>
<dbReference type="InterPro" id="IPR046960">
    <property type="entry name" value="PPR_At4g14850-like_plant"/>
</dbReference>
<organism evidence="4 5">
    <name type="scientific">Thalictrum thalictroides</name>
    <name type="common">Rue-anemone</name>
    <name type="synonym">Anemone thalictroides</name>
    <dbReference type="NCBI Taxonomy" id="46969"/>
    <lineage>
        <taxon>Eukaryota</taxon>
        <taxon>Viridiplantae</taxon>
        <taxon>Streptophyta</taxon>
        <taxon>Embryophyta</taxon>
        <taxon>Tracheophyta</taxon>
        <taxon>Spermatophyta</taxon>
        <taxon>Magnoliopsida</taxon>
        <taxon>Ranunculales</taxon>
        <taxon>Ranunculaceae</taxon>
        <taxon>Thalictroideae</taxon>
        <taxon>Thalictrum</taxon>
    </lineage>
</organism>
<keyword evidence="5" id="KW-1185">Reference proteome</keyword>
<dbReference type="GO" id="GO:0008270">
    <property type="term" value="F:zinc ion binding"/>
    <property type="evidence" value="ECO:0007669"/>
    <property type="project" value="InterPro"/>
</dbReference>
<dbReference type="Pfam" id="PF01535">
    <property type="entry name" value="PPR"/>
    <property type="match status" value="4"/>
</dbReference>
<accession>A0A7J6VB29</accession>
<dbReference type="FunFam" id="1.25.40.10:FF:000934">
    <property type="entry name" value="Pentatricopeptide repeat-containing protein"/>
    <property type="match status" value="1"/>
</dbReference>